<keyword evidence="4" id="KW-0812">Transmembrane</keyword>
<dbReference type="GO" id="GO:0045065">
    <property type="term" value="P:cytotoxic T cell differentiation"/>
    <property type="evidence" value="ECO:0007669"/>
    <property type="project" value="TreeGrafter"/>
</dbReference>
<dbReference type="Gene3D" id="2.60.40.10">
    <property type="entry name" value="Immunoglobulins"/>
    <property type="match status" value="1"/>
</dbReference>
<dbReference type="SMART" id="SM00406">
    <property type="entry name" value="IGv"/>
    <property type="match status" value="1"/>
</dbReference>
<keyword evidence="17" id="KW-1185">Reference proteome</keyword>
<organism evidence="16 17">
    <name type="scientific">Pelobates cultripes</name>
    <name type="common">Western spadefoot toad</name>
    <dbReference type="NCBI Taxonomy" id="61616"/>
    <lineage>
        <taxon>Eukaryota</taxon>
        <taxon>Metazoa</taxon>
        <taxon>Chordata</taxon>
        <taxon>Craniata</taxon>
        <taxon>Vertebrata</taxon>
        <taxon>Euteleostomi</taxon>
        <taxon>Amphibia</taxon>
        <taxon>Batrachia</taxon>
        <taxon>Anura</taxon>
        <taxon>Pelobatoidea</taxon>
        <taxon>Pelobatidae</taxon>
        <taxon>Pelobates</taxon>
    </lineage>
</organism>
<keyword evidence="7" id="KW-1133">Transmembrane helix</keyword>
<dbReference type="Pfam" id="PF07686">
    <property type="entry name" value="V-set"/>
    <property type="match status" value="1"/>
</dbReference>
<keyword evidence="8" id="KW-1064">Adaptive immunity</keyword>
<dbReference type="AlphaFoldDB" id="A0AAD1SDR4"/>
<dbReference type="InterPro" id="IPR007110">
    <property type="entry name" value="Ig-like_dom"/>
</dbReference>
<evidence type="ECO:0000256" key="11">
    <source>
        <dbReference type="ARBA" id="ARBA00023157"/>
    </source>
</evidence>
<keyword evidence="6" id="KW-0391">Immunity</keyword>
<evidence type="ECO:0000256" key="3">
    <source>
        <dbReference type="ARBA" id="ARBA00022475"/>
    </source>
</evidence>
<proteinExistence type="predicted"/>
<evidence type="ECO:0000256" key="5">
    <source>
        <dbReference type="ARBA" id="ARBA00022729"/>
    </source>
</evidence>
<accession>A0AAD1SDR4</accession>
<dbReference type="Proteomes" id="UP001295444">
    <property type="component" value="Chromosome 06"/>
</dbReference>
<dbReference type="GO" id="GO:0009897">
    <property type="term" value="C:external side of plasma membrane"/>
    <property type="evidence" value="ECO:0007669"/>
    <property type="project" value="TreeGrafter"/>
</dbReference>
<keyword evidence="12" id="KW-0325">Glycoprotein</keyword>
<dbReference type="InterPro" id="IPR013783">
    <property type="entry name" value="Ig-like_fold"/>
</dbReference>
<keyword evidence="13" id="KW-0449">Lipoprotein</keyword>
<evidence type="ECO:0000256" key="10">
    <source>
        <dbReference type="ARBA" id="ARBA00023139"/>
    </source>
</evidence>
<evidence type="ECO:0000256" key="4">
    <source>
        <dbReference type="ARBA" id="ARBA00022692"/>
    </source>
</evidence>
<dbReference type="EMBL" id="OW240917">
    <property type="protein sequence ID" value="CAH2299519.1"/>
    <property type="molecule type" value="Genomic_DNA"/>
</dbReference>
<name>A0AAD1SDR4_PELCU</name>
<evidence type="ECO:0000313" key="17">
    <source>
        <dbReference type="Proteomes" id="UP001295444"/>
    </source>
</evidence>
<evidence type="ECO:0000256" key="1">
    <source>
        <dbReference type="ARBA" id="ARBA00004251"/>
    </source>
</evidence>
<evidence type="ECO:0000256" key="14">
    <source>
        <dbReference type="ARBA" id="ARBA00023319"/>
    </source>
</evidence>
<evidence type="ECO:0000256" key="2">
    <source>
        <dbReference type="ARBA" id="ARBA00021525"/>
    </source>
</evidence>
<dbReference type="PANTHER" id="PTHR10441">
    <property type="entry name" value="CD8 ALPHA CHAIN"/>
    <property type="match status" value="1"/>
</dbReference>
<evidence type="ECO:0000313" key="16">
    <source>
        <dbReference type="EMBL" id="CAH2299519.1"/>
    </source>
</evidence>
<dbReference type="InterPro" id="IPR003599">
    <property type="entry name" value="Ig_sub"/>
</dbReference>
<evidence type="ECO:0000256" key="9">
    <source>
        <dbReference type="ARBA" id="ARBA00023136"/>
    </source>
</evidence>
<keyword evidence="10" id="KW-0564">Palmitate</keyword>
<keyword evidence="3" id="KW-1003">Cell membrane</keyword>
<keyword evidence="14" id="KW-0393">Immunoglobulin domain</keyword>
<evidence type="ECO:0000256" key="13">
    <source>
        <dbReference type="ARBA" id="ARBA00023288"/>
    </source>
</evidence>
<reference evidence="16" key="1">
    <citation type="submission" date="2022-03" db="EMBL/GenBank/DDBJ databases">
        <authorList>
            <person name="Alioto T."/>
            <person name="Alioto T."/>
            <person name="Gomez Garrido J."/>
        </authorList>
    </citation>
    <scope>NUCLEOTIDE SEQUENCE</scope>
</reference>
<dbReference type="GO" id="GO:0007166">
    <property type="term" value="P:cell surface receptor signaling pathway"/>
    <property type="evidence" value="ECO:0007669"/>
    <property type="project" value="TreeGrafter"/>
</dbReference>
<gene>
    <name evidence="16" type="ORF">PECUL_23A008647</name>
</gene>
<dbReference type="PANTHER" id="PTHR10441:SF2">
    <property type="entry name" value="T-CELL SURFACE GLYCOPROTEIN CD8 ALPHA CHAIN"/>
    <property type="match status" value="1"/>
</dbReference>
<dbReference type="GO" id="GO:0002456">
    <property type="term" value="P:T cell mediated immunity"/>
    <property type="evidence" value="ECO:0007669"/>
    <property type="project" value="TreeGrafter"/>
</dbReference>
<keyword evidence="11" id="KW-1015">Disulfide bond</keyword>
<dbReference type="SMART" id="SM00409">
    <property type="entry name" value="IG"/>
    <property type="match status" value="1"/>
</dbReference>
<dbReference type="InterPro" id="IPR036179">
    <property type="entry name" value="Ig-like_dom_sf"/>
</dbReference>
<keyword evidence="9" id="KW-0472">Membrane</keyword>
<evidence type="ECO:0000259" key="15">
    <source>
        <dbReference type="PROSITE" id="PS50835"/>
    </source>
</evidence>
<dbReference type="PROSITE" id="PS50835">
    <property type="entry name" value="IG_LIKE"/>
    <property type="match status" value="1"/>
</dbReference>
<evidence type="ECO:0000256" key="8">
    <source>
        <dbReference type="ARBA" id="ARBA00023130"/>
    </source>
</evidence>
<evidence type="ECO:0000256" key="7">
    <source>
        <dbReference type="ARBA" id="ARBA00022989"/>
    </source>
</evidence>
<sequence length="173" mass="19145">MIVDLSPLVSDSQQLKLTQISGKLQSGRTGPVKLECQPIGSDLRDYGVFWFRQRKDASSPESIMYQSNMANKVTQSNLPNKESFKSTKGGTSYNLEINPFGEKDQGIYYCLVNSKSVLYIIPGVSLYYATGPFAPNASSRVPLSLCKSLIVPRIDLLDFDLGYNNSLWSLASD</sequence>
<evidence type="ECO:0000256" key="12">
    <source>
        <dbReference type="ARBA" id="ARBA00023180"/>
    </source>
</evidence>
<keyword evidence="5" id="KW-0732">Signal</keyword>
<protein>
    <recommendedName>
        <fullName evidence="2">T-cell surface glycoprotein CD8 alpha chain</fullName>
    </recommendedName>
</protein>
<feature type="domain" description="Ig-like" evidence="15">
    <location>
        <begin position="7"/>
        <end position="114"/>
    </location>
</feature>
<dbReference type="InterPro" id="IPR015468">
    <property type="entry name" value="CD8_asu"/>
</dbReference>
<dbReference type="SUPFAM" id="SSF48726">
    <property type="entry name" value="Immunoglobulin"/>
    <property type="match status" value="1"/>
</dbReference>
<evidence type="ECO:0000256" key="6">
    <source>
        <dbReference type="ARBA" id="ARBA00022859"/>
    </source>
</evidence>
<dbReference type="InterPro" id="IPR013106">
    <property type="entry name" value="Ig_V-set"/>
</dbReference>
<comment type="subcellular location">
    <subcellularLocation>
        <location evidence="1">Cell membrane</location>
        <topology evidence="1">Single-pass type I membrane protein</topology>
    </subcellularLocation>
</comment>